<organism evidence="2 3">
    <name type="scientific">Metasolibacillus meyeri</name>
    <dbReference type="NCBI Taxonomy" id="1071052"/>
    <lineage>
        <taxon>Bacteria</taxon>
        <taxon>Bacillati</taxon>
        <taxon>Bacillota</taxon>
        <taxon>Bacilli</taxon>
        <taxon>Bacillales</taxon>
        <taxon>Caryophanaceae</taxon>
        <taxon>Metasolibacillus</taxon>
    </lineage>
</organism>
<evidence type="ECO:0000313" key="2">
    <source>
        <dbReference type="EMBL" id="MEC1179628.1"/>
    </source>
</evidence>
<keyword evidence="1" id="KW-0732">Signal</keyword>
<gene>
    <name evidence="2" type="ORF">P9B03_14100</name>
</gene>
<feature type="signal peptide" evidence="1">
    <location>
        <begin position="1"/>
        <end position="28"/>
    </location>
</feature>
<proteinExistence type="predicted"/>
<reference evidence="2 3" key="1">
    <citation type="submission" date="2023-03" db="EMBL/GenBank/DDBJ databases">
        <title>Bacillus Genome Sequencing.</title>
        <authorList>
            <person name="Dunlap C."/>
        </authorList>
    </citation>
    <scope>NUCLEOTIDE SEQUENCE [LARGE SCALE GENOMIC DNA]</scope>
    <source>
        <strain evidence="2 3">B-59205</strain>
    </source>
</reference>
<sequence>MHKLKILISIFVAYVLVTGCSSSSPDWAYHFVVWNDYMYVVSDEYTENVGSVIGEVTKFSDSEGTYSGNFSNKFEEGTKYYEIEGVDTDVSIAIEEGSRYRIAHHNGKYEK</sequence>
<evidence type="ECO:0008006" key="4">
    <source>
        <dbReference type="Google" id="ProtNLM"/>
    </source>
</evidence>
<dbReference type="AlphaFoldDB" id="A0AAW9NX16"/>
<keyword evidence="3" id="KW-1185">Reference proteome</keyword>
<name>A0AAW9NX16_9BACL</name>
<dbReference type="EMBL" id="JARSFG010000019">
    <property type="protein sequence ID" value="MEC1179628.1"/>
    <property type="molecule type" value="Genomic_DNA"/>
</dbReference>
<dbReference type="RefSeq" id="WP_326124111.1">
    <property type="nucleotide sequence ID" value="NZ_JARSFG010000019.1"/>
</dbReference>
<comment type="caution">
    <text evidence="2">The sequence shown here is derived from an EMBL/GenBank/DDBJ whole genome shotgun (WGS) entry which is preliminary data.</text>
</comment>
<evidence type="ECO:0000313" key="3">
    <source>
        <dbReference type="Proteomes" id="UP001344888"/>
    </source>
</evidence>
<protein>
    <recommendedName>
        <fullName evidence="4">Lipoprotein</fullName>
    </recommendedName>
</protein>
<dbReference type="Proteomes" id="UP001344888">
    <property type="component" value="Unassembled WGS sequence"/>
</dbReference>
<feature type="chain" id="PRO_5043869264" description="Lipoprotein" evidence="1">
    <location>
        <begin position="29"/>
        <end position="111"/>
    </location>
</feature>
<accession>A0AAW9NX16</accession>
<evidence type="ECO:0000256" key="1">
    <source>
        <dbReference type="SAM" id="SignalP"/>
    </source>
</evidence>
<dbReference type="PROSITE" id="PS51257">
    <property type="entry name" value="PROKAR_LIPOPROTEIN"/>
    <property type="match status" value="1"/>
</dbReference>